<evidence type="ECO:0000313" key="3">
    <source>
        <dbReference type="Proteomes" id="UP000292639"/>
    </source>
</evidence>
<protein>
    <submittedName>
        <fullName evidence="2">Type VI secretion system protein TssA</fullName>
    </submittedName>
</protein>
<gene>
    <name evidence="2" type="primary">tssA</name>
    <name evidence="2" type="ORF">DNJ96_15845</name>
</gene>
<sequence length="349" mass="38306">MITDEAWQAIMRPFAADAPCGPSLCNDPLMERLRELRREDDDSLPVGIWQSERKLADWTGVQQLAELALAERSKDLTIAAYLGEAWLFLDGLAGLAAALRLLVGLCERFDDDLHPLALGGDQSWRAAPLDWLVRRYADILTTRLPICPDWPQMTPHAWQSLQRRPLQAGDGKAEKAAAEAARLQQKKLDESVRGGKVGGWQAALAQLESASAELQALDAWCARSLGREAPSLQPLDSAIQSFTAIIKGLSNMAPEETSAMPADMPEAPPSGNVHEARLPAGAPGSRAEAYRQLSLIADYLARTEPHSPVPYVIRRVVEWGDMPLSDLLDELIKADAESRRVWSLLGVLR</sequence>
<dbReference type="PANTHER" id="PTHR37951">
    <property type="entry name" value="CYTOPLASMIC PROTEIN-RELATED"/>
    <property type="match status" value="1"/>
</dbReference>
<keyword evidence="3" id="KW-1185">Reference proteome</keyword>
<evidence type="ECO:0000259" key="1">
    <source>
        <dbReference type="Pfam" id="PF06812"/>
    </source>
</evidence>
<comment type="caution">
    <text evidence="2">The sequence shown here is derived from an EMBL/GenBank/DDBJ whole genome shotgun (WGS) entry which is preliminary data.</text>
</comment>
<name>A0A4Q9QZS0_9GAMM</name>
<dbReference type="NCBIfam" id="TIGR03363">
    <property type="entry name" value="VI_chp_8"/>
    <property type="match status" value="1"/>
</dbReference>
<reference evidence="2 3" key="1">
    <citation type="submission" date="2018-06" db="EMBL/GenBank/DDBJ databases">
        <title>Three novel Pseudomonas species isolated from symptomatic oak.</title>
        <authorList>
            <person name="Bueno-Gonzalez V."/>
            <person name="Brady C."/>
        </authorList>
    </citation>
    <scope>NUCLEOTIDE SEQUENCE [LARGE SCALE GENOMIC DNA]</scope>
    <source>
        <strain evidence="2 3">P17C</strain>
    </source>
</reference>
<dbReference type="InterPro" id="IPR010657">
    <property type="entry name" value="ImpA_N"/>
</dbReference>
<evidence type="ECO:0000313" key="2">
    <source>
        <dbReference type="EMBL" id="TBU91634.1"/>
    </source>
</evidence>
<accession>A0A4Q9QZS0</accession>
<feature type="domain" description="ImpA N-terminal" evidence="1">
    <location>
        <begin position="12"/>
        <end position="133"/>
    </location>
</feature>
<dbReference type="EMBL" id="QJUP01000026">
    <property type="protein sequence ID" value="TBU91634.1"/>
    <property type="molecule type" value="Genomic_DNA"/>
</dbReference>
<dbReference type="PANTHER" id="PTHR37951:SF1">
    <property type="entry name" value="TYPE VI SECRETION SYSTEM COMPONENT TSSA1"/>
    <property type="match status" value="1"/>
</dbReference>
<dbReference type="RefSeq" id="WP_131185401.1">
    <property type="nucleotide sequence ID" value="NZ_QJUO01000027.1"/>
</dbReference>
<dbReference type="Pfam" id="PF06812">
    <property type="entry name" value="ImpA_N"/>
    <property type="match status" value="1"/>
</dbReference>
<proteinExistence type="predicted"/>
<dbReference type="Proteomes" id="UP000292639">
    <property type="component" value="Unassembled WGS sequence"/>
</dbReference>
<dbReference type="InterPro" id="IPR017740">
    <property type="entry name" value="TssA-like"/>
</dbReference>
<dbReference type="AlphaFoldDB" id="A0A4Q9QZS0"/>
<organism evidence="2 3">
    <name type="scientific">Stutzerimonas kirkiae</name>
    <dbReference type="NCBI Taxonomy" id="2211392"/>
    <lineage>
        <taxon>Bacteria</taxon>
        <taxon>Pseudomonadati</taxon>
        <taxon>Pseudomonadota</taxon>
        <taxon>Gammaproteobacteria</taxon>
        <taxon>Pseudomonadales</taxon>
        <taxon>Pseudomonadaceae</taxon>
        <taxon>Stutzerimonas</taxon>
    </lineage>
</organism>
<dbReference type="OrthoDB" id="9771118at2"/>